<dbReference type="AlphaFoldDB" id="A0A254TNA3"/>
<proteinExistence type="predicted"/>
<evidence type="ECO:0000256" key="1">
    <source>
        <dbReference type="ARBA" id="ARBA00023098"/>
    </source>
</evidence>
<gene>
    <name evidence="5" type="ORF">AYR66_18620</name>
</gene>
<dbReference type="PROSITE" id="PS51635">
    <property type="entry name" value="PNPLA"/>
    <property type="match status" value="1"/>
</dbReference>
<dbReference type="Pfam" id="PF01734">
    <property type="entry name" value="Patatin"/>
    <property type="match status" value="1"/>
</dbReference>
<feature type="domain" description="PNPLA" evidence="4">
    <location>
        <begin position="51"/>
        <end position="271"/>
    </location>
</feature>
<feature type="active site" description="Proton acceptor" evidence="2">
    <location>
        <position position="258"/>
    </location>
</feature>
<keyword evidence="6" id="KW-1185">Reference proteome</keyword>
<accession>A0A254TNA3</accession>
<comment type="caution">
    <text evidence="2">Lacks conserved residue(s) required for the propagation of feature annotation.</text>
</comment>
<evidence type="ECO:0000313" key="5">
    <source>
        <dbReference type="EMBL" id="OWW21188.1"/>
    </source>
</evidence>
<dbReference type="InterPro" id="IPR002641">
    <property type="entry name" value="PNPLA_dom"/>
</dbReference>
<dbReference type="GO" id="GO:0016787">
    <property type="term" value="F:hydrolase activity"/>
    <property type="evidence" value="ECO:0007669"/>
    <property type="project" value="UniProtKB-UniRule"/>
</dbReference>
<evidence type="ECO:0000259" key="4">
    <source>
        <dbReference type="PROSITE" id="PS51635"/>
    </source>
</evidence>
<comment type="caution">
    <text evidence="5">The sequence shown here is derived from an EMBL/GenBank/DDBJ whole genome shotgun (WGS) entry which is preliminary data.</text>
</comment>
<feature type="short sequence motif" description="DGA/G" evidence="2">
    <location>
        <begin position="258"/>
        <end position="260"/>
    </location>
</feature>
<keyword evidence="2" id="KW-0378">Hydrolase</keyword>
<dbReference type="SUPFAM" id="SSF52151">
    <property type="entry name" value="FabD/lysophospholipase-like"/>
    <property type="match status" value="1"/>
</dbReference>
<evidence type="ECO:0000256" key="2">
    <source>
        <dbReference type="PROSITE-ProRule" id="PRU01161"/>
    </source>
</evidence>
<keyword evidence="2" id="KW-0442">Lipid degradation</keyword>
<dbReference type="InterPro" id="IPR016035">
    <property type="entry name" value="Acyl_Trfase/lysoPLipase"/>
</dbReference>
<evidence type="ECO:0000313" key="6">
    <source>
        <dbReference type="Proteomes" id="UP000197535"/>
    </source>
</evidence>
<name>A0A254TNA3_9BURK</name>
<reference evidence="5 6" key="1">
    <citation type="submission" date="2016-02" db="EMBL/GenBank/DDBJ databases">
        <authorList>
            <person name="Wen L."/>
            <person name="He K."/>
            <person name="Yang H."/>
        </authorList>
    </citation>
    <scope>NUCLEOTIDE SEQUENCE [LARGE SCALE GENOMIC DNA]</scope>
    <source>
        <strain evidence="5 6">TSA40</strain>
    </source>
</reference>
<protein>
    <recommendedName>
        <fullName evidence="4">PNPLA domain-containing protein</fullName>
    </recommendedName>
</protein>
<feature type="region of interest" description="Disordered" evidence="3">
    <location>
        <begin position="433"/>
        <end position="458"/>
    </location>
</feature>
<dbReference type="GO" id="GO:0016042">
    <property type="term" value="P:lipid catabolic process"/>
    <property type="evidence" value="ECO:0007669"/>
    <property type="project" value="UniProtKB-UniRule"/>
</dbReference>
<sequence>MSAVLLFVTVTGCSSEHYFINRTFGPDSSSARYSINRLAANDNTDSLLVMLSFSGGGYRAAALAYGVLEALADTRIVWAGANKRLLDEVDLISSASGGSLTAVYYGLYRDQIFNTFESDVLAADMQSSVISRILSPRGLWRQSSPRFGRGDLLQEVLDEKVFHGKTYADLLRTRPMLFVNATEMKSGERFEFTQDQFDLLCSDLSAFPLSRAVAASMAAPLIFSPITLWNHSEACDWREEPLPLQSGVREQRYVHLLDGGLHDNVGIKTALEIAEARGGIIGMAKAARMRGIKKRVFVIVNAQTIPELPEDASPNTPGLYRQAKALIDIPIDLHSHNNIQALHSTIARWKAEIRDASSVQLAETYDRAADFYVVEINLRAAAKETQWSRLQDIGVTLRLASEEISLLKSFARTQLNAHPEWKRLLSEIGAESAVPATGNPVKEDSPRNHSPSTTQHMR</sequence>
<organism evidence="5 6">
    <name type="scientific">Noviherbaspirillum denitrificans</name>
    <dbReference type="NCBI Taxonomy" id="1968433"/>
    <lineage>
        <taxon>Bacteria</taxon>
        <taxon>Pseudomonadati</taxon>
        <taxon>Pseudomonadota</taxon>
        <taxon>Betaproteobacteria</taxon>
        <taxon>Burkholderiales</taxon>
        <taxon>Oxalobacteraceae</taxon>
        <taxon>Noviherbaspirillum</taxon>
    </lineage>
</organism>
<feature type="active site" description="Nucleophile" evidence="2">
    <location>
        <position position="96"/>
    </location>
</feature>
<keyword evidence="1 2" id="KW-0443">Lipid metabolism</keyword>
<feature type="compositionally biased region" description="Polar residues" evidence="3">
    <location>
        <begin position="448"/>
        <end position="458"/>
    </location>
</feature>
<dbReference type="Proteomes" id="UP000197535">
    <property type="component" value="Unassembled WGS sequence"/>
</dbReference>
<dbReference type="EMBL" id="LSTO01000001">
    <property type="protein sequence ID" value="OWW21188.1"/>
    <property type="molecule type" value="Genomic_DNA"/>
</dbReference>
<evidence type="ECO:0000256" key="3">
    <source>
        <dbReference type="SAM" id="MobiDB-lite"/>
    </source>
</evidence>
<dbReference type="Gene3D" id="3.40.1090.10">
    <property type="entry name" value="Cytosolic phospholipase A2 catalytic domain"/>
    <property type="match status" value="1"/>
</dbReference>